<feature type="transmembrane region" description="Helical" evidence="5">
    <location>
        <begin position="297"/>
        <end position="320"/>
    </location>
</feature>
<dbReference type="Gene3D" id="1.20.1250.20">
    <property type="entry name" value="MFS general substrate transporter like domains"/>
    <property type="match status" value="2"/>
</dbReference>
<gene>
    <name evidence="7" type="ORF">H9639_15555</name>
</gene>
<dbReference type="PANTHER" id="PTHR23528">
    <property type="match status" value="1"/>
</dbReference>
<evidence type="ECO:0000256" key="5">
    <source>
        <dbReference type="SAM" id="Phobius"/>
    </source>
</evidence>
<feature type="transmembrane region" description="Helical" evidence="5">
    <location>
        <begin position="389"/>
        <end position="413"/>
    </location>
</feature>
<feature type="domain" description="Major facilitator superfamily (MFS) profile" evidence="6">
    <location>
        <begin position="50"/>
        <end position="450"/>
    </location>
</feature>
<dbReference type="EMBL" id="JACSQD010000008">
    <property type="protein sequence ID" value="MBD7996713.1"/>
    <property type="molecule type" value="Genomic_DNA"/>
</dbReference>
<keyword evidence="8" id="KW-1185">Reference proteome</keyword>
<accession>A0ABR8UVY9</accession>
<organism evidence="7 8">
    <name type="scientific">Arthrobacter gallicola</name>
    <dbReference type="NCBI Taxonomy" id="2762225"/>
    <lineage>
        <taxon>Bacteria</taxon>
        <taxon>Bacillati</taxon>
        <taxon>Actinomycetota</taxon>
        <taxon>Actinomycetes</taxon>
        <taxon>Micrococcales</taxon>
        <taxon>Micrococcaceae</taxon>
        <taxon>Arthrobacter</taxon>
    </lineage>
</organism>
<feature type="transmembrane region" description="Helical" evidence="5">
    <location>
        <begin position="178"/>
        <end position="200"/>
    </location>
</feature>
<feature type="transmembrane region" description="Helical" evidence="5">
    <location>
        <begin position="148"/>
        <end position="166"/>
    </location>
</feature>
<keyword evidence="2 5" id="KW-0812">Transmembrane</keyword>
<evidence type="ECO:0000256" key="4">
    <source>
        <dbReference type="ARBA" id="ARBA00023136"/>
    </source>
</evidence>
<evidence type="ECO:0000256" key="3">
    <source>
        <dbReference type="ARBA" id="ARBA00022989"/>
    </source>
</evidence>
<feature type="transmembrane region" description="Helical" evidence="5">
    <location>
        <begin position="47"/>
        <end position="72"/>
    </location>
</feature>
<evidence type="ECO:0000256" key="1">
    <source>
        <dbReference type="ARBA" id="ARBA00004651"/>
    </source>
</evidence>
<keyword evidence="4 5" id="KW-0472">Membrane</keyword>
<dbReference type="RefSeq" id="WP_191808992.1">
    <property type="nucleotide sequence ID" value="NZ_JACSQD010000008.1"/>
</dbReference>
<dbReference type="SUPFAM" id="SSF103473">
    <property type="entry name" value="MFS general substrate transporter"/>
    <property type="match status" value="1"/>
</dbReference>
<sequence>MNSSTGKPARSDAPLPQPLPQVDVIPEVLDPASTASTPALAPVGKRYIWLMVLAQFGVFVAFITPLAISLAIRLNELAPGREEYLGYITGAGAFAVMLTSPFLGVASDRTRTRLGRRRPFMIGGMILGIVSLVVMATAPSVLVLGTGWVLAQLGWGTVLSNLLISTADRLPESQRGKVAGLTGFATQVAPVVGVVLAGSFASNNLLLFLVPGAVGVLLTSLFVLLVHEKDSRGNTFDEKLNLGRLLRKYLYNPKQHPDFSWNWLGRFFFYFGLTLNTTFTAFFFASRLGVSVTEVAGILAILSMAGILATTAGAIGGGFLSDKLRRRRAFVCASGLIFGAGAIIMALSSDMPMLVAGSLLGSLGIGMFSAVDQALLLDVLPERETDAGRFMGIISFATSIPQSIAPLIAPIFLAVGVTAGGEKNYLLLYVIAAACTVLGGLVVLRIRSVR</sequence>
<feature type="transmembrane region" description="Helical" evidence="5">
    <location>
        <begin position="425"/>
        <end position="444"/>
    </location>
</feature>
<dbReference type="Pfam" id="PF07690">
    <property type="entry name" value="MFS_1"/>
    <property type="match status" value="1"/>
</dbReference>
<evidence type="ECO:0000313" key="8">
    <source>
        <dbReference type="Proteomes" id="UP000609874"/>
    </source>
</evidence>
<name>A0ABR8UVY9_9MICC</name>
<reference evidence="7 8" key="1">
    <citation type="submission" date="2020-08" db="EMBL/GenBank/DDBJ databases">
        <title>A Genomic Blueprint of the Chicken Gut Microbiome.</title>
        <authorList>
            <person name="Gilroy R."/>
            <person name="Ravi A."/>
            <person name="Getino M."/>
            <person name="Pursley I."/>
            <person name="Horton D.L."/>
            <person name="Alikhan N.-F."/>
            <person name="Baker D."/>
            <person name="Gharbi K."/>
            <person name="Hall N."/>
            <person name="Watson M."/>
            <person name="Adriaenssens E.M."/>
            <person name="Foster-Nyarko E."/>
            <person name="Jarju S."/>
            <person name="Secka A."/>
            <person name="Antonio M."/>
            <person name="Oren A."/>
            <person name="Chaudhuri R."/>
            <person name="La Ragione R.M."/>
            <person name="Hildebrand F."/>
            <person name="Pallen M.J."/>
        </authorList>
    </citation>
    <scope>NUCLEOTIDE SEQUENCE [LARGE SCALE GENOMIC DNA]</scope>
    <source>
        <strain evidence="7 8">Sa2CUA1</strain>
    </source>
</reference>
<dbReference type="Proteomes" id="UP000609874">
    <property type="component" value="Unassembled WGS sequence"/>
</dbReference>
<evidence type="ECO:0000259" key="6">
    <source>
        <dbReference type="PROSITE" id="PS50850"/>
    </source>
</evidence>
<feature type="transmembrane region" description="Helical" evidence="5">
    <location>
        <begin position="84"/>
        <end position="107"/>
    </location>
</feature>
<dbReference type="PANTHER" id="PTHR23528:SF1">
    <property type="entry name" value="MAJOR FACILITATOR SUPERFAMILY (MFS) PROFILE DOMAIN-CONTAINING PROTEIN"/>
    <property type="match status" value="1"/>
</dbReference>
<keyword evidence="3 5" id="KW-1133">Transmembrane helix</keyword>
<evidence type="ECO:0000256" key="2">
    <source>
        <dbReference type="ARBA" id="ARBA00022692"/>
    </source>
</evidence>
<dbReference type="InterPro" id="IPR011701">
    <property type="entry name" value="MFS"/>
</dbReference>
<protein>
    <submittedName>
        <fullName evidence="7">MFS transporter</fullName>
    </submittedName>
</protein>
<comment type="subcellular location">
    <subcellularLocation>
        <location evidence="1">Cell membrane</location>
        <topology evidence="1">Multi-pass membrane protein</topology>
    </subcellularLocation>
</comment>
<feature type="transmembrane region" description="Helical" evidence="5">
    <location>
        <begin position="206"/>
        <end position="226"/>
    </location>
</feature>
<dbReference type="PROSITE" id="PS50850">
    <property type="entry name" value="MFS"/>
    <property type="match status" value="1"/>
</dbReference>
<feature type="transmembrane region" description="Helical" evidence="5">
    <location>
        <begin position="329"/>
        <end position="347"/>
    </location>
</feature>
<comment type="caution">
    <text evidence="7">The sequence shown here is derived from an EMBL/GenBank/DDBJ whole genome shotgun (WGS) entry which is preliminary data.</text>
</comment>
<dbReference type="InterPro" id="IPR036259">
    <property type="entry name" value="MFS_trans_sf"/>
</dbReference>
<evidence type="ECO:0000313" key="7">
    <source>
        <dbReference type="EMBL" id="MBD7996713.1"/>
    </source>
</evidence>
<proteinExistence type="predicted"/>
<feature type="transmembrane region" description="Helical" evidence="5">
    <location>
        <begin position="119"/>
        <end position="142"/>
    </location>
</feature>
<feature type="transmembrane region" description="Helical" evidence="5">
    <location>
        <begin position="353"/>
        <end position="377"/>
    </location>
</feature>
<dbReference type="InterPro" id="IPR020846">
    <property type="entry name" value="MFS_dom"/>
</dbReference>
<feature type="transmembrane region" description="Helical" evidence="5">
    <location>
        <begin position="267"/>
        <end position="285"/>
    </location>
</feature>